<keyword evidence="5" id="KW-0269">Exonuclease</keyword>
<dbReference type="InterPro" id="IPR036397">
    <property type="entry name" value="RNaseH_sf"/>
</dbReference>
<organism evidence="9 10">
    <name type="scientific">Mytilus galloprovincialis</name>
    <name type="common">Mediterranean mussel</name>
    <dbReference type="NCBI Taxonomy" id="29158"/>
    <lineage>
        <taxon>Eukaryota</taxon>
        <taxon>Metazoa</taxon>
        <taxon>Spiralia</taxon>
        <taxon>Lophotrochozoa</taxon>
        <taxon>Mollusca</taxon>
        <taxon>Bivalvia</taxon>
        <taxon>Autobranchia</taxon>
        <taxon>Pteriomorphia</taxon>
        <taxon>Mytilida</taxon>
        <taxon>Mytiloidea</taxon>
        <taxon>Mytilidae</taxon>
        <taxon>Mytilinae</taxon>
        <taxon>Mytilus</taxon>
    </lineage>
</organism>
<gene>
    <name evidence="9" type="ORF">MGAL_10B051610</name>
</gene>
<evidence type="ECO:0000256" key="1">
    <source>
        <dbReference type="ARBA" id="ARBA00001946"/>
    </source>
</evidence>
<evidence type="ECO:0000256" key="2">
    <source>
        <dbReference type="ARBA" id="ARBA00022722"/>
    </source>
</evidence>
<comment type="caution">
    <text evidence="9">The sequence shown here is derived from an EMBL/GenBank/DDBJ whole genome shotgun (WGS) entry which is preliminary data.</text>
</comment>
<feature type="domain" description="Exuperantia RNAse H-like" evidence="8">
    <location>
        <begin position="231"/>
        <end position="358"/>
    </location>
</feature>
<dbReference type="PANTHER" id="PTHR13058:SF22">
    <property type="entry name" value="EXODEOXYRIBONUCLEASE III"/>
    <property type="match status" value="1"/>
</dbReference>
<feature type="compositionally biased region" description="Basic and acidic residues" evidence="7">
    <location>
        <begin position="178"/>
        <end position="192"/>
    </location>
</feature>
<feature type="region of interest" description="Disordered" evidence="7">
    <location>
        <begin position="147"/>
        <end position="192"/>
    </location>
</feature>
<comment type="cofactor">
    <cofactor evidence="1">
        <name>Mg(2+)</name>
        <dbReference type="ChEBI" id="CHEBI:18420"/>
    </cofactor>
</comment>
<evidence type="ECO:0000256" key="6">
    <source>
        <dbReference type="ARBA" id="ARBA00022842"/>
    </source>
</evidence>
<evidence type="ECO:0000256" key="4">
    <source>
        <dbReference type="ARBA" id="ARBA00022801"/>
    </source>
</evidence>
<dbReference type="AlphaFoldDB" id="A0A8B6EW85"/>
<dbReference type="GO" id="GO:0006308">
    <property type="term" value="P:DNA catabolic process"/>
    <property type="evidence" value="ECO:0007669"/>
    <property type="project" value="TreeGrafter"/>
</dbReference>
<feature type="compositionally biased region" description="Basic residues" evidence="7">
    <location>
        <begin position="162"/>
        <end position="172"/>
    </location>
</feature>
<sequence length="364" mass="40956">MECSAEASERKFLLEEAVEAISLNEDSQQQEGIHASTDTCWQKKGSGRAYNSLSDKTTYKHSSLPHGKDLKSLDLKSDLEKLFLDKLVPNSKKLANLASSQANESLNMTIATKAPKYKHYSASSSLSYRVSSAVLQKNEGYSYVSEVHESSGLSPGTETLKRSLKLNRKRDRKSTVSKTREGKKTTSASEEEKKFQEFWNGRLEHPDQEEIPEVMEIDKFDKEAITVAPLLVFDLETTGLSRSSDIIQLAACSKDSTFDTYILPSQPISKEATNITKITVRGNNMLYNSKPVNFKYPHQALTDFITFLSECSCKPILVGHNIKRFDCHILYNALRFYNMYSEFCSHIIGFVDSLDVFKHVVPGS</sequence>
<reference evidence="9" key="1">
    <citation type="submission" date="2018-11" db="EMBL/GenBank/DDBJ databases">
        <authorList>
            <person name="Alioto T."/>
            <person name="Alioto T."/>
        </authorList>
    </citation>
    <scope>NUCLEOTIDE SEQUENCE</scope>
</reference>
<dbReference type="GO" id="GO:0005737">
    <property type="term" value="C:cytoplasm"/>
    <property type="evidence" value="ECO:0007669"/>
    <property type="project" value="TreeGrafter"/>
</dbReference>
<dbReference type="PANTHER" id="PTHR13058">
    <property type="entry name" value="THREE PRIME REPAIR EXONUCLEASE 1, 2"/>
    <property type="match status" value="1"/>
</dbReference>
<evidence type="ECO:0000313" key="9">
    <source>
        <dbReference type="EMBL" id="VDI40907.1"/>
    </source>
</evidence>
<dbReference type="GO" id="GO:0003676">
    <property type="term" value="F:nucleic acid binding"/>
    <property type="evidence" value="ECO:0007669"/>
    <property type="project" value="InterPro"/>
</dbReference>
<evidence type="ECO:0000259" key="8">
    <source>
        <dbReference type="Pfam" id="PF22123"/>
    </source>
</evidence>
<evidence type="ECO:0000256" key="7">
    <source>
        <dbReference type="SAM" id="MobiDB-lite"/>
    </source>
</evidence>
<dbReference type="Proteomes" id="UP000596742">
    <property type="component" value="Unassembled WGS sequence"/>
</dbReference>
<dbReference type="InterPro" id="IPR012337">
    <property type="entry name" value="RNaseH-like_sf"/>
</dbReference>
<keyword evidence="6" id="KW-0460">Magnesium</keyword>
<protein>
    <recommendedName>
        <fullName evidence="8">Exuperantia RNAse H-like domain-containing protein</fullName>
    </recommendedName>
</protein>
<keyword evidence="4" id="KW-0378">Hydrolase</keyword>
<proteinExistence type="predicted"/>
<dbReference type="CDD" id="cd06127">
    <property type="entry name" value="DEDDh"/>
    <property type="match status" value="1"/>
</dbReference>
<dbReference type="EMBL" id="UYJE01005848">
    <property type="protein sequence ID" value="VDI40907.1"/>
    <property type="molecule type" value="Genomic_DNA"/>
</dbReference>
<dbReference type="Gene3D" id="3.30.420.10">
    <property type="entry name" value="Ribonuclease H-like superfamily/Ribonuclease H"/>
    <property type="match status" value="1"/>
</dbReference>
<keyword evidence="3" id="KW-0479">Metal-binding</keyword>
<dbReference type="GO" id="GO:0008296">
    <property type="term" value="F:3'-5'-DNA exonuclease activity"/>
    <property type="evidence" value="ECO:0007669"/>
    <property type="project" value="TreeGrafter"/>
</dbReference>
<dbReference type="OrthoDB" id="6131824at2759"/>
<dbReference type="InterPro" id="IPR054362">
    <property type="entry name" value="Exu_RNase_H-like"/>
</dbReference>
<keyword evidence="10" id="KW-1185">Reference proteome</keyword>
<keyword evidence="2" id="KW-0540">Nuclease</keyword>
<dbReference type="SUPFAM" id="SSF53098">
    <property type="entry name" value="Ribonuclease H-like"/>
    <property type="match status" value="1"/>
</dbReference>
<dbReference type="GO" id="GO:0046872">
    <property type="term" value="F:metal ion binding"/>
    <property type="evidence" value="ECO:0007669"/>
    <property type="project" value="UniProtKB-KW"/>
</dbReference>
<evidence type="ECO:0000313" key="10">
    <source>
        <dbReference type="Proteomes" id="UP000596742"/>
    </source>
</evidence>
<name>A0A8B6EW85_MYTGA</name>
<accession>A0A8B6EW85</accession>
<evidence type="ECO:0000256" key="5">
    <source>
        <dbReference type="ARBA" id="ARBA00022839"/>
    </source>
</evidence>
<dbReference type="InterPro" id="IPR040393">
    <property type="entry name" value="TREX1/2"/>
</dbReference>
<evidence type="ECO:0000256" key="3">
    <source>
        <dbReference type="ARBA" id="ARBA00022723"/>
    </source>
</evidence>
<dbReference type="Pfam" id="PF22123">
    <property type="entry name" value="Exu_RNase_H_like"/>
    <property type="match status" value="1"/>
</dbReference>